<feature type="non-terminal residue" evidence="1">
    <location>
        <position position="1"/>
    </location>
</feature>
<feature type="non-terminal residue" evidence="1">
    <location>
        <position position="51"/>
    </location>
</feature>
<gene>
    <name evidence="1" type="ORF">MRATA1EN22A_LOCUS30211</name>
</gene>
<comment type="caution">
    <text evidence="1">The sequence shown here is derived from an EMBL/GenBank/DDBJ whole genome shotgun (WGS) entry which is preliminary data.</text>
</comment>
<accession>A0ACB1KI33</accession>
<dbReference type="Proteomes" id="UP001162501">
    <property type="component" value="Unassembled WGS sequence"/>
</dbReference>
<protein>
    <submittedName>
        <fullName evidence="1">Uncharacterized protein</fullName>
    </submittedName>
</protein>
<evidence type="ECO:0000313" key="1">
    <source>
        <dbReference type="EMBL" id="CAM9232046.1"/>
    </source>
</evidence>
<reference evidence="1" key="1">
    <citation type="submission" date="2025-03" db="EMBL/GenBank/DDBJ databases">
        <authorList>
            <consortium name="ELIXIR-Norway"/>
            <consortium name="Elixir Norway"/>
        </authorList>
    </citation>
    <scope>NUCLEOTIDE SEQUENCE</scope>
</reference>
<name>A0ACB1KI33_RANTA</name>
<evidence type="ECO:0000313" key="2">
    <source>
        <dbReference type="Proteomes" id="UP001162501"/>
    </source>
</evidence>
<proteinExistence type="predicted"/>
<organism evidence="1 2">
    <name type="scientific">Rangifer tarandus platyrhynchus</name>
    <name type="common">Svalbard reindeer</name>
    <dbReference type="NCBI Taxonomy" id="3082113"/>
    <lineage>
        <taxon>Eukaryota</taxon>
        <taxon>Metazoa</taxon>
        <taxon>Chordata</taxon>
        <taxon>Craniata</taxon>
        <taxon>Vertebrata</taxon>
        <taxon>Euteleostomi</taxon>
        <taxon>Mammalia</taxon>
        <taxon>Eutheria</taxon>
        <taxon>Laurasiatheria</taxon>
        <taxon>Artiodactyla</taxon>
        <taxon>Ruminantia</taxon>
        <taxon>Pecora</taxon>
        <taxon>Cervidae</taxon>
        <taxon>Odocoileinae</taxon>
        <taxon>Rangifer</taxon>
    </lineage>
</organism>
<dbReference type="EMBL" id="CATOBB020001082">
    <property type="protein sequence ID" value="CAM9232046.1"/>
    <property type="molecule type" value="Genomic_DNA"/>
</dbReference>
<sequence>TVYEITHMTTQTLYLPSHPLYLRLHPLNLYHQAPCINYTSTSLWMITHTLY</sequence>